<evidence type="ECO:0008006" key="4">
    <source>
        <dbReference type="Google" id="ProtNLM"/>
    </source>
</evidence>
<protein>
    <recommendedName>
        <fullName evidence="4">F-box domain-containing protein</fullName>
    </recommendedName>
</protein>
<organism evidence="2 3">
    <name type="scientific">Symbiochloris irregularis</name>
    <dbReference type="NCBI Taxonomy" id="706552"/>
    <lineage>
        <taxon>Eukaryota</taxon>
        <taxon>Viridiplantae</taxon>
        <taxon>Chlorophyta</taxon>
        <taxon>core chlorophytes</taxon>
        <taxon>Trebouxiophyceae</taxon>
        <taxon>Trebouxiales</taxon>
        <taxon>Trebouxiaceae</taxon>
        <taxon>Symbiochloris</taxon>
    </lineage>
</organism>
<accession>A0AAW1NR42</accession>
<feature type="region of interest" description="Disordered" evidence="1">
    <location>
        <begin position="140"/>
        <end position="165"/>
    </location>
</feature>
<feature type="compositionally biased region" description="Low complexity" evidence="1">
    <location>
        <begin position="144"/>
        <end position="154"/>
    </location>
</feature>
<sequence length="421" mass="47091">MVLMGKSGSDGALSAELHAVFVAHVLPKLDREDLGRISCTSKEFRHLAELAGPDAWQAAARQLLPASHPAQKSTQVPFIRAAWSSYKASQKAFHKGRMRQYKYTTAVPQALELPKWAPNGRDFAVVFAADPWPQDVPQIERTTQQEPEPAPDQQEYTDSEESDDGPDAEICIVAYLEDGSRIPLIRRRQTWKGHRDWRWAPCGLGIIYAGFTPTSDDDRLHVEIACLDGRPNRVWAITLYDGLTSIDPCPYPQVSMSACGYGVILQQAASEAEAAVYQIGGKRIAKIRDVDRCLSNSVPVWHPRQLSFAFFRDAVLYLQEVDSGRIREIARRPDERAPRLRKFGQCNIECWSPDGKLICCSFARPSTEDGVMMVFEVAESSTTWWRFQLEYCPFGPDDQACLSNASVGLICVVILNELEAA</sequence>
<evidence type="ECO:0000313" key="3">
    <source>
        <dbReference type="Proteomes" id="UP001465755"/>
    </source>
</evidence>
<dbReference type="SUPFAM" id="SSF82171">
    <property type="entry name" value="DPP6 N-terminal domain-like"/>
    <property type="match status" value="1"/>
</dbReference>
<feature type="compositionally biased region" description="Acidic residues" evidence="1">
    <location>
        <begin position="155"/>
        <end position="165"/>
    </location>
</feature>
<reference evidence="2 3" key="1">
    <citation type="journal article" date="2024" name="Nat. Commun.">
        <title>Phylogenomics reveals the evolutionary origins of lichenization in chlorophyte algae.</title>
        <authorList>
            <person name="Puginier C."/>
            <person name="Libourel C."/>
            <person name="Otte J."/>
            <person name="Skaloud P."/>
            <person name="Haon M."/>
            <person name="Grisel S."/>
            <person name="Petersen M."/>
            <person name="Berrin J.G."/>
            <person name="Delaux P.M."/>
            <person name="Dal Grande F."/>
            <person name="Keller J."/>
        </authorList>
    </citation>
    <scope>NUCLEOTIDE SEQUENCE [LARGE SCALE GENOMIC DNA]</scope>
    <source>
        <strain evidence="2 3">SAG 2036</strain>
    </source>
</reference>
<dbReference type="Proteomes" id="UP001465755">
    <property type="component" value="Unassembled WGS sequence"/>
</dbReference>
<gene>
    <name evidence="2" type="ORF">WJX73_000950</name>
</gene>
<keyword evidence="3" id="KW-1185">Reference proteome</keyword>
<evidence type="ECO:0000313" key="2">
    <source>
        <dbReference type="EMBL" id="KAK9791164.1"/>
    </source>
</evidence>
<name>A0AAW1NR42_9CHLO</name>
<comment type="caution">
    <text evidence="2">The sequence shown here is derived from an EMBL/GenBank/DDBJ whole genome shotgun (WGS) entry which is preliminary data.</text>
</comment>
<dbReference type="EMBL" id="JALJOQ010000181">
    <property type="protein sequence ID" value="KAK9791164.1"/>
    <property type="molecule type" value="Genomic_DNA"/>
</dbReference>
<dbReference type="AlphaFoldDB" id="A0AAW1NR42"/>
<evidence type="ECO:0000256" key="1">
    <source>
        <dbReference type="SAM" id="MobiDB-lite"/>
    </source>
</evidence>
<proteinExistence type="predicted"/>